<evidence type="ECO:0000313" key="2">
    <source>
        <dbReference type="EMBL" id="KUJ43988.1"/>
    </source>
</evidence>
<keyword evidence="1" id="KW-0812">Transmembrane</keyword>
<proteinExistence type="predicted"/>
<feature type="transmembrane region" description="Helical" evidence="1">
    <location>
        <begin position="20"/>
        <end position="43"/>
    </location>
</feature>
<keyword evidence="1" id="KW-0472">Membrane</keyword>
<evidence type="ECO:0000256" key="1">
    <source>
        <dbReference type="SAM" id="Phobius"/>
    </source>
</evidence>
<name>A0A9X0LBI8_9ACTN</name>
<comment type="caution">
    <text evidence="2">The sequence shown here is derived from an EMBL/GenBank/DDBJ whole genome shotgun (WGS) entry which is preliminary data.</text>
</comment>
<gene>
    <name evidence="2" type="ORF">ADL17_12105</name>
</gene>
<evidence type="ECO:0000313" key="3">
    <source>
        <dbReference type="Proteomes" id="UP000053246"/>
    </source>
</evidence>
<reference evidence="2 3" key="1">
    <citation type="submission" date="2015-10" db="EMBL/GenBank/DDBJ databases">
        <authorList>
            <person name="Ju K.-S."/>
            <person name="Doroghazi J.R."/>
            <person name="Metcalf W.W."/>
        </authorList>
    </citation>
    <scope>NUCLEOTIDE SEQUENCE [LARGE SCALE GENOMIC DNA]</scope>
    <source>
        <strain evidence="2 3">NRRL B-24793</strain>
    </source>
</reference>
<dbReference type="EMBL" id="LMWI01000002">
    <property type="protein sequence ID" value="KUJ43988.1"/>
    <property type="molecule type" value="Genomic_DNA"/>
</dbReference>
<accession>A0A9X0LBI8</accession>
<organism evidence="2 3">
    <name type="scientific">Micromonospora maris</name>
    <dbReference type="NCBI Taxonomy" id="1003110"/>
    <lineage>
        <taxon>Bacteria</taxon>
        <taxon>Bacillati</taxon>
        <taxon>Actinomycetota</taxon>
        <taxon>Actinomycetes</taxon>
        <taxon>Micromonosporales</taxon>
        <taxon>Micromonosporaceae</taxon>
        <taxon>Micromonospora</taxon>
    </lineage>
</organism>
<dbReference type="AlphaFoldDB" id="A0A9X0LBI8"/>
<dbReference type="Proteomes" id="UP000053246">
    <property type="component" value="Unassembled WGS sequence"/>
</dbReference>
<sequence length="179" mass="18460">MVSAMSETVVPATRNRRGTIALVLACISLVLSLVMCCGAGLVASTSGIDLLPVQSTPQVASAAQVEAVAHVTLPPGTVLLTAAYSNGLETVLSAKFRIPRTELDVFIATAKFTAAPVPGLRAVDAKHNVGGGDLWDPEAAKSVSGVDEEQPTADGTRRAVLFNLDAPDAVTVYLYASRG</sequence>
<protein>
    <submittedName>
        <fullName evidence="2">Uncharacterized protein</fullName>
    </submittedName>
</protein>
<keyword evidence="3" id="KW-1185">Reference proteome</keyword>
<keyword evidence="1" id="KW-1133">Transmembrane helix</keyword>